<evidence type="ECO:0000313" key="2">
    <source>
        <dbReference type="Proteomes" id="UP000284763"/>
    </source>
</evidence>
<gene>
    <name evidence="1" type="ORF">D5R95_08370</name>
</gene>
<keyword evidence="1" id="KW-0489">Methyltransferase</keyword>
<dbReference type="AlphaFoldDB" id="A0A3R7XEB8"/>
<dbReference type="Gene3D" id="3.20.20.210">
    <property type="match status" value="1"/>
</dbReference>
<dbReference type="GO" id="GO:0032259">
    <property type="term" value="P:methylation"/>
    <property type="evidence" value="ECO:0007669"/>
    <property type="project" value="UniProtKB-KW"/>
</dbReference>
<sequence length="343" mass="39006">MSNVIYDDVGSFPIPKDTEKEWVDYALNEDQKNENLIVLLNNIFQQKIESGVHVPTYPQLRDMNEQFLSIIRNPENYEEPFNVKEEEAIIPEIDIIGKTCSEYKKTTGEELGIRVCITGPVELYLHEFGSTAYEDVLKQLAKSTNSFIKNSFKKAKDFKISTISIDEPSIGINPQIMFEDEHIIESLSIAGDYARKNDADVEIHLHSPLHYELACQSESINIIGVESAANPSYLELIDKSILESWDSYLRVGIARTDISNLGAYLNEMHNINVWKNPILLNEIVTDIETPKIISKRLKRAKLLFGDRVKYAGPDCGLGSWPSQEMARNLLYNVSRGIIDFEDI</sequence>
<dbReference type="InterPro" id="IPR038071">
    <property type="entry name" value="UROD/MetE-like_sf"/>
</dbReference>
<accession>A0A3R7XEB8</accession>
<proteinExistence type="predicted"/>
<dbReference type="GO" id="GO:0008705">
    <property type="term" value="F:methionine synthase activity"/>
    <property type="evidence" value="ECO:0007669"/>
    <property type="project" value="UniProtKB-EC"/>
</dbReference>
<dbReference type="Proteomes" id="UP000284763">
    <property type="component" value="Unassembled WGS sequence"/>
</dbReference>
<dbReference type="NCBIfam" id="NF004712">
    <property type="entry name" value="PRK06052.1"/>
    <property type="match status" value="1"/>
</dbReference>
<dbReference type="EC" id="2.1.1.13" evidence="1"/>
<dbReference type="EMBL" id="QZAB01000530">
    <property type="protein sequence ID" value="RQD81046.1"/>
    <property type="molecule type" value="Genomic_DNA"/>
</dbReference>
<reference evidence="1 2" key="1">
    <citation type="submission" date="2018-08" db="EMBL/GenBank/DDBJ databases">
        <title>The metabolism and importance of syntrophic acetate oxidation coupled to methane or sulfide production in haloalkaline environments.</title>
        <authorList>
            <person name="Timmers P.H.A."/>
            <person name="Vavourakis C.D."/>
            <person name="Sorokin D.Y."/>
            <person name="Sinninghe Damste J.S."/>
            <person name="Muyzer G."/>
            <person name="Stams A.J.M."/>
            <person name="Plugge C.M."/>
        </authorList>
    </citation>
    <scope>NUCLEOTIDE SEQUENCE [LARGE SCALE GENOMIC DNA]</scope>
    <source>
        <strain evidence="1">MSAO_Arc3</strain>
    </source>
</reference>
<dbReference type="SUPFAM" id="SSF51726">
    <property type="entry name" value="UROD/MetE-like"/>
    <property type="match status" value="1"/>
</dbReference>
<evidence type="ECO:0000313" key="1">
    <source>
        <dbReference type="EMBL" id="RQD81046.1"/>
    </source>
</evidence>
<keyword evidence="1" id="KW-0808">Transferase</keyword>
<protein>
    <submittedName>
        <fullName evidence="1">Methionine synthase</fullName>
        <ecNumber evidence="1">2.1.1.13</ecNumber>
    </submittedName>
</protein>
<dbReference type="RefSeq" id="WP_259134598.1">
    <property type="nucleotide sequence ID" value="NZ_JANUCS010000007.1"/>
</dbReference>
<name>A0A3R7XEB8_9EURY</name>
<organism evidence="1 2">
    <name type="scientific">Methanosalsum natronophilum</name>
    <dbReference type="NCBI Taxonomy" id="768733"/>
    <lineage>
        <taxon>Archaea</taxon>
        <taxon>Methanobacteriati</taxon>
        <taxon>Methanobacteriota</taxon>
        <taxon>Stenosarchaea group</taxon>
        <taxon>Methanomicrobia</taxon>
        <taxon>Methanosarcinales</taxon>
        <taxon>Methanosarcinaceae</taxon>
        <taxon>Methanosalsum</taxon>
    </lineage>
</organism>
<comment type="caution">
    <text evidence="1">The sequence shown here is derived from an EMBL/GenBank/DDBJ whole genome shotgun (WGS) entry which is preliminary data.</text>
</comment>
<dbReference type="CDD" id="cd03310">
    <property type="entry name" value="CIMS_like"/>
    <property type="match status" value="1"/>
</dbReference>